<accession>A0A1V4IJQ5</accession>
<protein>
    <recommendedName>
        <fullName evidence="2">Peptidase C39-like domain-containing protein</fullName>
    </recommendedName>
</protein>
<sequence length="499" mass="55084">MKKVKMISVFCMALALLFYSVPGNVIFSKEAKSTVTEGNAFTLTAKDDFKNGNVENLVVGKEKGGQVSLAKDDGKYASKGSFTSKAIYTEPFSNLIASWDSQTPEGTSINVEAQVLVDGEWSSWITWGTWGTNQENSSVDDSDDFKLAGIWTDTLYVKNDKTANAFKLRVTLNSDDSKTTPVLRAVNATIDLGYGANRIYPSNEDKDKIENVDKQLDVPAFSQMIRDPQIKSRICSPTSCTCVVDYYLNKHNKDNVLPEESAYTVYDKVYDGFGNWAFSASYIGSFGLDGKVEFCDSLYDLKREIYKGNPVVISVNHARSENDTDPEDAKYPLLHGFPILATNGHLITVTGFTKKDGKEYVCVNDSAAASDAEAKRMYLADEFDKAWATSGRVAYTVSDSEEKVYNPIKRLKASFDEMSSADNKDSIEYSLIYKGQIVDLSSANAKVIMVSKDGGAYEYITPGTNKNLSFSADKESGKYKFLIIAKAGKEYTGSIKIKE</sequence>
<feature type="domain" description="Peptidase C39-like" evidence="2">
    <location>
        <begin position="216"/>
        <end position="367"/>
    </location>
</feature>
<keyword evidence="1" id="KW-0732">Signal</keyword>
<evidence type="ECO:0000256" key="1">
    <source>
        <dbReference type="SAM" id="SignalP"/>
    </source>
</evidence>
<dbReference type="AlphaFoldDB" id="A0A1V4IJQ5"/>
<evidence type="ECO:0000313" key="3">
    <source>
        <dbReference type="EMBL" id="OPJ59975.1"/>
    </source>
</evidence>
<name>A0A1V4IJQ5_9CLOT</name>
<dbReference type="InterPro" id="IPR039564">
    <property type="entry name" value="Peptidase_C39-like"/>
</dbReference>
<gene>
    <name evidence="3" type="ORF">CLORY_30670</name>
</gene>
<feature type="chain" id="PRO_5039120610" description="Peptidase C39-like domain-containing protein" evidence="1">
    <location>
        <begin position="24"/>
        <end position="499"/>
    </location>
</feature>
<dbReference type="Gene3D" id="3.90.70.10">
    <property type="entry name" value="Cysteine proteinases"/>
    <property type="match status" value="1"/>
</dbReference>
<feature type="signal peptide" evidence="1">
    <location>
        <begin position="1"/>
        <end position="23"/>
    </location>
</feature>
<dbReference type="EMBL" id="MZGV01000037">
    <property type="protein sequence ID" value="OPJ59975.1"/>
    <property type="molecule type" value="Genomic_DNA"/>
</dbReference>
<keyword evidence="4" id="KW-1185">Reference proteome</keyword>
<dbReference type="Pfam" id="PF13529">
    <property type="entry name" value="Peptidase_C39_2"/>
    <property type="match status" value="1"/>
</dbReference>
<organism evidence="3 4">
    <name type="scientific">Clostridium oryzae</name>
    <dbReference type="NCBI Taxonomy" id="1450648"/>
    <lineage>
        <taxon>Bacteria</taxon>
        <taxon>Bacillati</taxon>
        <taxon>Bacillota</taxon>
        <taxon>Clostridia</taxon>
        <taxon>Eubacteriales</taxon>
        <taxon>Clostridiaceae</taxon>
        <taxon>Clostridium</taxon>
    </lineage>
</organism>
<dbReference type="Proteomes" id="UP000190080">
    <property type="component" value="Unassembled WGS sequence"/>
</dbReference>
<comment type="caution">
    <text evidence="3">The sequence shown here is derived from an EMBL/GenBank/DDBJ whole genome shotgun (WGS) entry which is preliminary data.</text>
</comment>
<dbReference type="RefSeq" id="WP_169911645.1">
    <property type="nucleotide sequence ID" value="NZ_MZGV01000037.1"/>
</dbReference>
<evidence type="ECO:0000313" key="4">
    <source>
        <dbReference type="Proteomes" id="UP000190080"/>
    </source>
</evidence>
<evidence type="ECO:0000259" key="2">
    <source>
        <dbReference type="Pfam" id="PF13529"/>
    </source>
</evidence>
<proteinExistence type="predicted"/>
<reference evidence="3 4" key="1">
    <citation type="submission" date="2017-03" db="EMBL/GenBank/DDBJ databases">
        <title>Genome sequence of Clostridium oryzae DSM 28571.</title>
        <authorList>
            <person name="Poehlein A."/>
            <person name="Daniel R."/>
        </authorList>
    </citation>
    <scope>NUCLEOTIDE SEQUENCE [LARGE SCALE GENOMIC DNA]</scope>
    <source>
        <strain evidence="3 4">DSM 28571</strain>
    </source>
</reference>